<dbReference type="Proteomes" id="UP001627154">
    <property type="component" value="Unassembled WGS sequence"/>
</dbReference>
<accession>A0ABD2VZ33</accession>
<sequence>MTTKALNKLCPAWAKTDPDYYPVSSPNPFLDSHFTFLEMNVALEGKNEASAPGKDGIGFDAINELSIKTKLILLDILNEMYTTGSFPQSWREVFVHFIKKTDGQSLRPISLTSCLCKLFESMLKNRLQWWAETNSWLPRNQHGFRKGNSCADNLTKLTLLTEEALRNDHEILAAFLDVEGAFDNVDIDILTQKLAHLGCSHNVIRFIKYITHERHIFSNNNLDKHRILSKGVPQGAVLSPLLYALYATSILQDIPENVGISQFADDLAVFITTDSHANNLEILEGTIETINNNLSAIGLNISPTKSKLIHFNRKNIRPGTISINVHNHPIKSTNNVRFLGIIFDYQLTFDKHIKNVHTRCNTAMNILKYLRGTWWGCHPSTLITLYKSYIRSIIDYACFIFFPSKKSSRLKLERIQYAAIRLALGFRHSTPTNILLAESKLVSIEERAKFMCHAYIAKILSWKESEIYNCITRYFRHIRNDPPTNDILPICIYSLLGTDNQIMSKEKLNIYHYSYEITFTSLPVNLNLGRKMQQSSTPNARLDHYINSGQFTAIYTDASKSKDSPSVGYAYYCEDTQFEDKTSVSNLTSVYTAECAAINAALDYILQFNQKRFLVISDSHSALTSLNTVNLNIKTNPYIYEIKRKFLIYVQQHPNNALEFLWVPGHEGLSGNEYVDKCAKSAASAPPSLETPVVFTDMYERFKRDSFMNSENKNFTDSLEKGTRYFQSFYKNEKHPWFHNKPINRATIVSINRMRADHHSLAASLFRKNIVSDPRCQCGHEAETLDHVIWNCDLYADKRKQLFQKLLELKVYPPYNTEQFLAFPNSAPTIAICQFISISKLQI</sequence>
<evidence type="ECO:0008006" key="5">
    <source>
        <dbReference type="Google" id="ProtNLM"/>
    </source>
</evidence>
<dbReference type="InterPro" id="IPR036397">
    <property type="entry name" value="RNaseH_sf"/>
</dbReference>
<dbReference type="CDD" id="cd01650">
    <property type="entry name" value="RT_nLTR_like"/>
    <property type="match status" value="1"/>
</dbReference>
<feature type="domain" description="Reverse transcriptase" evidence="1">
    <location>
        <begin position="79"/>
        <end position="343"/>
    </location>
</feature>
<dbReference type="PROSITE" id="PS50878">
    <property type="entry name" value="RT_POL"/>
    <property type="match status" value="1"/>
</dbReference>
<evidence type="ECO:0000313" key="4">
    <source>
        <dbReference type="Proteomes" id="UP001627154"/>
    </source>
</evidence>
<proteinExistence type="predicted"/>
<reference evidence="3 4" key="1">
    <citation type="journal article" date="2024" name="bioRxiv">
        <title>A reference genome for Trichogramma kaykai: A tiny desert-dwelling parasitoid wasp with competing sex-ratio distorters.</title>
        <authorList>
            <person name="Culotta J."/>
            <person name="Lindsey A.R."/>
        </authorList>
    </citation>
    <scope>NUCLEOTIDE SEQUENCE [LARGE SCALE GENOMIC DNA]</scope>
    <source>
        <strain evidence="3 4">KSX58</strain>
    </source>
</reference>
<dbReference type="InterPro" id="IPR043502">
    <property type="entry name" value="DNA/RNA_pol_sf"/>
</dbReference>
<feature type="domain" description="RNase H type-1" evidence="2">
    <location>
        <begin position="548"/>
        <end position="684"/>
    </location>
</feature>
<comment type="caution">
    <text evidence="3">The sequence shown here is derived from an EMBL/GenBank/DDBJ whole genome shotgun (WGS) entry which is preliminary data.</text>
</comment>
<dbReference type="Pfam" id="PF00075">
    <property type="entry name" value="RNase_H"/>
    <property type="match status" value="1"/>
</dbReference>
<organism evidence="3 4">
    <name type="scientific">Trichogramma kaykai</name>
    <dbReference type="NCBI Taxonomy" id="54128"/>
    <lineage>
        <taxon>Eukaryota</taxon>
        <taxon>Metazoa</taxon>
        <taxon>Ecdysozoa</taxon>
        <taxon>Arthropoda</taxon>
        <taxon>Hexapoda</taxon>
        <taxon>Insecta</taxon>
        <taxon>Pterygota</taxon>
        <taxon>Neoptera</taxon>
        <taxon>Endopterygota</taxon>
        <taxon>Hymenoptera</taxon>
        <taxon>Apocrita</taxon>
        <taxon>Proctotrupomorpha</taxon>
        <taxon>Chalcidoidea</taxon>
        <taxon>Trichogrammatidae</taxon>
        <taxon>Trichogramma</taxon>
    </lineage>
</organism>
<dbReference type="GO" id="GO:0071897">
    <property type="term" value="P:DNA biosynthetic process"/>
    <property type="evidence" value="ECO:0007669"/>
    <property type="project" value="UniProtKB-ARBA"/>
</dbReference>
<gene>
    <name evidence="3" type="ORF">TKK_018603</name>
</gene>
<dbReference type="InterPro" id="IPR000477">
    <property type="entry name" value="RT_dom"/>
</dbReference>
<evidence type="ECO:0000259" key="2">
    <source>
        <dbReference type="PROSITE" id="PS50879"/>
    </source>
</evidence>
<dbReference type="CDD" id="cd09276">
    <property type="entry name" value="Rnase_HI_RT_non_LTR"/>
    <property type="match status" value="1"/>
</dbReference>
<protein>
    <recommendedName>
        <fullName evidence="5">Reverse transcriptase domain-containing protein</fullName>
    </recommendedName>
</protein>
<evidence type="ECO:0000313" key="3">
    <source>
        <dbReference type="EMBL" id="KAL3385877.1"/>
    </source>
</evidence>
<dbReference type="PANTHER" id="PTHR33332">
    <property type="entry name" value="REVERSE TRANSCRIPTASE DOMAIN-CONTAINING PROTEIN"/>
    <property type="match status" value="1"/>
</dbReference>
<dbReference type="Pfam" id="PF00078">
    <property type="entry name" value="RVT_1"/>
    <property type="match status" value="1"/>
</dbReference>
<dbReference type="AlphaFoldDB" id="A0ABD2VZ33"/>
<dbReference type="InterPro" id="IPR002156">
    <property type="entry name" value="RNaseH_domain"/>
</dbReference>
<dbReference type="GO" id="GO:0042575">
    <property type="term" value="C:DNA polymerase complex"/>
    <property type="evidence" value="ECO:0007669"/>
    <property type="project" value="UniProtKB-ARBA"/>
</dbReference>
<dbReference type="SUPFAM" id="SSF56672">
    <property type="entry name" value="DNA/RNA polymerases"/>
    <property type="match status" value="1"/>
</dbReference>
<dbReference type="InterPro" id="IPR012337">
    <property type="entry name" value="RNaseH-like_sf"/>
</dbReference>
<dbReference type="EMBL" id="JBJJXI010000151">
    <property type="protein sequence ID" value="KAL3385877.1"/>
    <property type="molecule type" value="Genomic_DNA"/>
</dbReference>
<dbReference type="PROSITE" id="PS50879">
    <property type="entry name" value="RNASE_H_1"/>
    <property type="match status" value="1"/>
</dbReference>
<keyword evidence="4" id="KW-1185">Reference proteome</keyword>
<dbReference type="SUPFAM" id="SSF53098">
    <property type="entry name" value="Ribonuclease H-like"/>
    <property type="match status" value="1"/>
</dbReference>
<name>A0ABD2VZ33_9HYME</name>
<dbReference type="Gene3D" id="3.30.420.10">
    <property type="entry name" value="Ribonuclease H-like superfamily/Ribonuclease H"/>
    <property type="match status" value="1"/>
</dbReference>
<evidence type="ECO:0000259" key="1">
    <source>
        <dbReference type="PROSITE" id="PS50878"/>
    </source>
</evidence>